<feature type="transmembrane region" description="Helical" evidence="1">
    <location>
        <begin position="128"/>
        <end position="148"/>
    </location>
</feature>
<dbReference type="EMBL" id="FOGJ01000002">
    <property type="protein sequence ID" value="SER10140.1"/>
    <property type="molecule type" value="Genomic_DNA"/>
</dbReference>
<dbReference type="OrthoDB" id="3242785at2"/>
<dbReference type="Proteomes" id="UP000182584">
    <property type="component" value="Unassembled WGS sequence"/>
</dbReference>
<keyword evidence="1" id="KW-0472">Membrane</keyword>
<dbReference type="Pfam" id="PF22765">
    <property type="entry name" value="DUF7010"/>
    <property type="match status" value="1"/>
</dbReference>
<feature type="transmembrane region" description="Helical" evidence="1">
    <location>
        <begin position="78"/>
        <end position="99"/>
    </location>
</feature>
<accession>A0A1H9LFI4</accession>
<sequence>MNIDELRNDIAKEQKKGLPFIIASVIIWTLILIVTCLELPLQTKNLFVFCCSCPLMPLAMLISKIIKVDLFSKKNPLGNLGFLFTLNQFLYILIVMWVFNAVPEKMVMVYGMVFGAHLLPYSWLYRSIAYRVVAIFLPIMALIVGHIFTATVLAGAFALTEVVFSIILFFEVKSMNTVEQ</sequence>
<reference evidence="2 3" key="1">
    <citation type="submission" date="2016-10" db="EMBL/GenBank/DDBJ databases">
        <authorList>
            <person name="de Groot N.N."/>
        </authorList>
    </citation>
    <scope>NUCLEOTIDE SEQUENCE [LARGE SCALE GENOMIC DNA]</scope>
    <source>
        <strain evidence="2 3">AR40</strain>
    </source>
</reference>
<name>A0A1H9LFI4_BUTFI</name>
<feature type="transmembrane region" description="Helical" evidence="1">
    <location>
        <begin position="20"/>
        <end position="40"/>
    </location>
</feature>
<keyword evidence="1" id="KW-1133">Transmembrane helix</keyword>
<evidence type="ECO:0000256" key="1">
    <source>
        <dbReference type="SAM" id="Phobius"/>
    </source>
</evidence>
<dbReference type="InterPro" id="IPR053824">
    <property type="entry name" value="DUF7010"/>
</dbReference>
<evidence type="ECO:0000313" key="2">
    <source>
        <dbReference type="EMBL" id="SER10140.1"/>
    </source>
</evidence>
<proteinExistence type="predicted"/>
<dbReference type="AlphaFoldDB" id="A0A1H9LFI4"/>
<feature type="transmembrane region" description="Helical" evidence="1">
    <location>
        <begin position="46"/>
        <end position="66"/>
    </location>
</feature>
<evidence type="ECO:0000313" key="3">
    <source>
        <dbReference type="Proteomes" id="UP000182584"/>
    </source>
</evidence>
<keyword evidence="1" id="KW-0812">Transmembrane</keyword>
<feature type="transmembrane region" description="Helical" evidence="1">
    <location>
        <begin position="105"/>
        <end position="121"/>
    </location>
</feature>
<organism evidence="2 3">
    <name type="scientific">Butyrivibrio fibrisolvens</name>
    <dbReference type="NCBI Taxonomy" id="831"/>
    <lineage>
        <taxon>Bacteria</taxon>
        <taxon>Bacillati</taxon>
        <taxon>Bacillota</taxon>
        <taxon>Clostridia</taxon>
        <taxon>Lachnospirales</taxon>
        <taxon>Lachnospiraceae</taxon>
        <taxon>Butyrivibrio</taxon>
    </lineage>
</organism>
<dbReference type="RefSeq" id="WP_074753916.1">
    <property type="nucleotide sequence ID" value="NZ_FOGJ01000002.1"/>
</dbReference>
<protein>
    <submittedName>
        <fullName evidence="2">Uncharacterized protein</fullName>
    </submittedName>
</protein>
<gene>
    <name evidence="2" type="ORF">SAMN04487884_10254</name>
</gene>